<keyword evidence="2 4" id="KW-0378">Hydrolase</keyword>
<comment type="similarity">
    <text evidence="1">Belongs to the 4-hydroxybenzoyl-CoA thioesterase family.</text>
</comment>
<organism evidence="4 5">
    <name type="scientific">Fuerstiella marisgermanici</name>
    <dbReference type="NCBI Taxonomy" id="1891926"/>
    <lineage>
        <taxon>Bacteria</taxon>
        <taxon>Pseudomonadati</taxon>
        <taxon>Planctomycetota</taxon>
        <taxon>Planctomycetia</taxon>
        <taxon>Planctomycetales</taxon>
        <taxon>Planctomycetaceae</taxon>
        <taxon>Fuerstiella</taxon>
    </lineage>
</organism>
<dbReference type="CDD" id="cd00586">
    <property type="entry name" value="4HBT"/>
    <property type="match status" value="1"/>
</dbReference>
<keyword evidence="5" id="KW-1185">Reference proteome</keyword>
<evidence type="ECO:0000313" key="5">
    <source>
        <dbReference type="Proteomes" id="UP000187735"/>
    </source>
</evidence>
<dbReference type="GO" id="GO:0047617">
    <property type="term" value="F:fatty acyl-CoA hydrolase activity"/>
    <property type="evidence" value="ECO:0007669"/>
    <property type="project" value="TreeGrafter"/>
</dbReference>
<dbReference type="PIRSF" id="PIRSF003230">
    <property type="entry name" value="YbgC"/>
    <property type="match status" value="1"/>
</dbReference>
<dbReference type="KEGG" id="fmr:Fuma_06472"/>
<evidence type="ECO:0000313" key="4">
    <source>
        <dbReference type="EMBL" id="APZ96798.1"/>
    </source>
</evidence>
<dbReference type="OrthoDB" id="9800856at2"/>
<dbReference type="EMBL" id="CP017641">
    <property type="protein sequence ID" value="APZ96798.1"/>
    <property type="molecule type" value="Genomic_DNA"/>
</dbReference>
<dbReference type="InterPro" id="IPR050563">
    <property type="entry name" value="4-hydroxybenzoyl-CoA_TE"/>
</dbReference>
<dbReference type="AlphaFoldDB" id="A0A1P8WRY3"/>
<sequence>MGLLHHANYLTFFEMGRTELFRAQGGNYRRMEELKLYFVVASIQVKFKRPARYDDLLTVETSIARESPAKLEHHYEIFRDGQLLCSADSVIACVDENGNVQRIPSDLANITGV</sequence>
<dbReference type="Proteomes" id="UP000187735">
    <property type="component" value="Chromosome"/>
</dbReference>
<dbReference type="InterPro" id="IPR006684">
    <property type="entry name" value="YbgC/YbaW"/>
</dbReference>
<protein>
    <submittedName>
        <fullName evidence="4">Acyl-CoA thioester hydrolase YbgC</fullName>
        <ecNumber evidence="4">3.1.2.-</ecNumber>
    </submittedName>
</protein>
<dbReference type="NCBIfam" id="TIGR00051">
    <property type="entry name" value="YbgC/FadM family acyl-CoA thioesterase"/>
    <property type="match status" value="1"/>
</dbReference>
<dbReference type="PANTHER" id="PTHR31793">
    <property type="entry name" value="4-HYDROXYBENZOYL-COA THIOESTERASE FAMILY MEMBER"/>
    <property type="match status" value="1"/>
</dbReference>
<proteinExistence type="inferred from homology"/>
<accession>A0A1P8WRY3</accession>
<name>A0A1P8WRY3_9PLAN</name>
<dbReference type="EC" id="3.1.2.-" evidence="4"/>
<dbReference type="InterPro" id="IPR006683">
    <property type="entry name" value="Thioestr_dom"/>
</dbReference>
<dbReference type="Pfam" id="PF03061">
    <property type="entry name" value="4HBT"/>
    <property type="match status" value="1"/>
</dbReference>
<dbReference type="Gene3D" id="3.10.129.10">
    <property type="entry name" value="Hotdog Thioesterase"/>
    <property type="match status" value="1"/>
</dbReference>
<reference evidence="4 5" key="1">
    <citation type="journal article" date="2016" name="Front. Microbiol.">
        <title>Fuerstia marisgermanicae gen. nov., sp. nov., an Unusual Member of the Phylum Planctomycetes from the German Wadden Sea.</title>
        <authorList>
            <person name="Kohn T."/>
            <person name="Heuer A."/>
            <person name="Jogler M."/>
            <person name="Vollmers J."/>
            <person name="Boedeker C."/>
            <person name="Bunk B."/>
            <person name="Rast P."/>
            <person name="Borchert D."/>
            <person name="Glockner I."/>
            <person name="Freese H.M."/>
            <person name="Klenk H.P."/>
            <person name="Overmann J."/>
            <person name="Kaster A.K."/>
            <person name="Rohde M."/>
            <person name="Wiegand S."/>
            <person name="Jogler C."/>
        </authorList>
    </citation>
    <scope>NUCLEOTIDE SEQUENCE [LARGE SCALE GENOMIC DNA]</scope>
    <source>
        <strain evidence="4 5">NH11</strain>
    </source>
</reference>
<dbReference type="InterPro" id="IPR029069">
    <property type="entry name" value="HotDog_dom_sf"/>
</dbReference>
<dbReference type="STRING" id="1891926.Fuma_06472"/>
<gene>
    <name evidence="4" type="primary">ybgC</name>
    <name evidence="4" type="ORF">Fuma_06472</name>
</gene>
<dbReference type="PANTHER" id="PTHR31793:SF27">
    <property type="entry name" value="NOVEL THIOESTERASE SUPERFAMILY DOMAIN AND SAPOSIN A-TYPE DOMAIN CONTAINING PROTEIN (0610012H03RIK)"/>
    <property type="match status" value="1"/>
</dbReference>
<evidence type="ECO:0000259" key="3">
    <source>
        <dbReference type="Pfam" id="PF03061"/>
    </source>
</evidence>
<dbReference type="SUPFAM" id="SSF54637">
    <property type="entry name" value="Thioesterase/thiol ester dehydrase-isomerase"/>
    <property type="match status" value="1"/>
</dbReference>
<evidence type="ECO:0000256" key="1">
    <source>
        <dbReference type="ARBA" id="ARBA00005953"/>
    </source>
</evidence>
<evidence type="ECO:0000256" key="2">
    <source>
        <dbReference type="ARBA" id="ARBA00022801"/>
    </source>
</evidence>
<feature type="domain" description="Thioesterase" evidence="3">
    <location>
        <begin position="1"/>
        <end position="85"/>
    </location>
</feature>